<dbReference type="HOGENOM" id="CLU_759480_0_0_1"/>
<keyword evidence="3" id="KW-1185">Reference proteome</keyword>
<protein>
    <recommendedName>
        <fullName evidence="1">DUF4371 domain-containing protein</fullName>
    </recommendedName>
</protein>
<dbReference type="Gramene" id="OB06G21330.1">
    <property type="protein sequence ID" value="OB06G21330.1"/>
    <property type="gene ID" value="OB06G21330"/>
</dbReference>
<dbReference type="Pfam" id="PF14291">
    <property type="entry name" value="DUF4371"/>
    <property type="match status" value="1"/>
</dbReference>
<dbReference type="InterPro" id="IPR025398">
    <property type="entry name" value="DUF4371"/>
</dbReference>
<sequence>MASASLSSDTPYEVPEQLKNQIMIPSPNPRFYFLRPMGSPDPTDIICSEANRITFKNAQLSISDWTQSFRSFLTPLTGWRDWYNRLHKTYGTQWEELDISHCIELSLSDMEKDETLLAAASYFWSDALNAFTFGHGILTPTLMDVLMLTGLNIMTPANPLILKTTFQHQLQTKGVGGWLGYISSHRKDSESADHREHNAFLNLWLESHKIQKELVSLLASNITQTIIKMVKEAKYFSIILDCTLDVSHQEQMTLLIRWVNMSCGKIKLEGYFMGFLKVDDAFGSGLFDVLVDSIKLFGFSIDDIRSQGYDNGSNMKGKHKGVQRCLLDINPRALYMPCACHSLNLTLYDRAKFCAKAISFFGIVQ</sequence>
<name>J3MDN9_ORYBR</name>
<dbReference type="eggNOG" id="ENOG502QPQD">
    <property type="taxonomic scope" value="Eukaryota"/>
</dbReference>
<accession>J3MDN9</accession>
<dbReference type="STRING" id="4533.J3MDN9"/>
<evidence type="ECO:0000259" key="1">
    <source>
        <dbReference type="Pfam" id="PF14291"/>
    </source>
</evidence>
<dbReference type="PANTHER" id="PTHR45749">
    <property type="match status" value="1"/>
</dbReference>
<dbReference type="Proteomes" id="UP000006038">
    <property type="component" value="Chromosome 6"/>
</dbReference>
<evidence type="ECO:0000313" key="3">
    <source>
        <dbReference type="Proteomes" id="UP000006038"/>
    </source>
</evidence>
<evidence type="ECO:0000313" key="2">
    <source>
        <dbReference type="EnsemblPlants" id="OB06G21330.1"/>
    </source>
</evidence>
<feature type="domain" description="DUF4371" evidence="1">
    <location>
        <begin position="198"/>
        <end position="321"/>
    </location>
</feature>
<dbReference type="PANTHER" id="PTHR45749:SF24">
    <property type="entry name" value="TTF-TYPE DOMAIN-CONTAINING PROTEIN"/>
    <property type="match status" value="1"/>
</dbReference>
<proteinExistence type="predicted"/>
<reference evidence="2" key="1">
    <citation type="journal article" date="2013" name="Nat. Commun.">
        <title>Whole-genome sequencing of Oryza brachyantha reveals mechanisms underlying Oryza genome evolution.</title>
        <authorList>
            <person name="Chen J."/>
            <person name="Huang Q."/>
            <person name="Gao D."/>
            <person name="Wang J."/>
            <person name="Lang Y."/>
            <person name="Liu T."/>
            <person name="Li B."/>
            <person name="Bai Z."/>
            <person name="Luis Goicoechea J."/>
            <person name="Liang C."/>
            <person name="Chen C."/>
            <person name="Zhang W."/>
            <person name="Sun S."/>
            <person name="Liao Y."/>
            <person name="Zhang X."/>
            <person name="Yang L."/>
            <person name="Song C."/>
            <person name="Wang M."/>
            <person name="Shi J."/>
            <person name="Liu G."/>
            <person name="Liu J."/>
            <person name="Zhou H."/>
            <person name="Zhou W."/>
            <person name="Yu Q."/>
            <person name="An N."/>
            <person name="Chen Y."/>
            <person name="Cai Q."/>
            <person name="Wang B."/>
            <person name="Liu B."/>
            <person name="Min J."/>
            <person name="Huang Y."/>
            <person name="Wu H."/>
            <person name="Li Z."/>
            <person name="Zhang Y."/>
            <person name="Yin Y."/>
            <person name="Song W."/>
            <person name="Jiang J."/>
            <person name="Jackson S.A."/>
            <person name="Wing R.A."/>
            <person name="Wang J."/>
            <person name="Chen M."/>
        </authorList>
    </citation>
    <scope>NUCLEOTIDE SEQUENCE [LARGE SCALE GENOMIC DNA]</scope>
    <source>
        <strain evidence="2">cv. IRGC 101232</strain>
    </source>
</reference>
<reference evidence="2" key="2">
    <citation type="submission" date="2013-04" db="UniProtKB">
        <authorList>
            <consortium name="EnsemblPlants"/>
        </authorList>
    </citation>
    <scope>IDENTIFICATION</scope>
</reference>
<dbReference type="AlphaFoldDB" id="J3MDN9"/>
<dbReference type="EnsemblPlants" id="OB06G21330.1">
    <property type="protein sequence ID" value="OB06G21330.1"/>
    <property type="gene ID" value="OB06G21330"/>
</dbReference>
<organism evidence="2">
    <name type="scientific">Oryza brachyantha</name>
    <name type="common">malo sina</name>
    <dbReference type="NCBI Taxonomy" id="4533"/>
    <lineage>
        <taxon>Eukaryota</taxon>
        <taxon>Viridiplantae</taxon>
        <taxon>Streptophyta</taxon>
        <taxon>Embryophyta</taxon>
        <taxon>Tracheophyta</taxon>
        <taxon>Spermatophyta</taxon>
        <taxon>Magnoliopsida</taxon>
        <taxon>Liliopsida</taxon>
        <taxon>Poales</taxon>
        <taxon>Poaceae</taxon>
        <taxon>BOP clade</taxon>
        <taxon>Oryzoideae</taxon>
        <taxon>Oryzeae</taxon>
        <taxon>Oryzinae</taxon>
        <taxon>Oryza</taxon>
    </lineage>
</organism>